<evidence type="ECO:0000313" key="1">
    <source>
        <dbReference type="Proteomes" id="UP000887580"/>
    </source>
</evidence>
<organism evidence="1 2">
    <name type="scientific">Panagrolaimus sp. PS1159</name>
    <dbReference type="NCBI Taxonomy" id="55785"/>
    <lineage>
        <taxon>Eukaryota</taxon>
        <taxon>Metazoa</taxon>
        <taxon>Ecdysozoa</taxon>
        <taxon>Nematoda</taxon>
        <taxon>Chromadorea</taxon>
        <taxon>Rhabditida</taxon>
        <taxon>Tylenchina</taxon>
        <taxon>Panagrolaimomorpha</taxon>
        <taxon>Panagrolaimoidea</taxon>
        <taxon>Panagrolaimidae</taxon>
        <taxon>Panagrolaimus</taxon>
    </lineage>
</organism>
<protein>
    <submittedName>
        <fullName evidence="2">Major facilitator superfamily (MFS) profile domain-containing protein</fullName>
    </submittedName>
</protein>
<dbReference type="WBParaSite" id="PS1159_v2.g7053.t1">
    <property type="protein sequence ID" value="PS1159_v2.g7053.t1"/>
    <property type="gene ID" value="PS1159_v2.g7053"/>
</dbReference>
<name>A0AC35GNB5_9BILA</name>
<evidence type="ECO:0000313" key="2">
    <source>
        <dbReference type="WBParaSite" id="PS1159_v2.g7053.t1"/>
    </source>
</evidence>
<reference evidence="2" key="1">
    <citation type="submission" date="2022-11" db="UniProtKB">
        <authorList>
            <consortium name="WormBaseParasite"/>
        </authorList>
    </citation>
    <scope>IDENTIFICATION</scope>
</reference>
<dbReference type="Proteomes" id="UP000887580">
    <property type="component" value="Unplaced"/>
</dbReference>
<sequence length="502" mass="55697">MLLEETFTNNRIVFGHSTRFVIMIISILCLTFVMANSLALNFTVICMTKPLAETGISNLNGTNEQEPEPIFSLFEKSWLFSAVAIGQILGTLPITYFTANYGVRKTFTAYGLISGFSTFFLPTSVSFGFYFVFLMRVLEGFAMATSFPSLGSIVAEWSTVKSNGMFIALLSIHLQLGPIFTMPVSGLLCASTYSWPSVYYLQGGITLFSFIIFYYFYRDSPQIHKHVSQKELIKITSGKCLVIYTNGKKQRQPVPYWKILKDISVWGIFISCFGGTFGFQILSQYGPTYLNKVLGFDLAKTGFAAAFPFILSICFKLIAAPFSDRFTLISQKARIIMFNSMAQFPMSICLILLAVLPTHYTGLIQASYIFAGAFCGLNAVGIAKSIQLIAQQHCHFILALNTFIQSTIMLILPPIVSFIAPDNTNEQWGIIFYGIAAIVSITAIIFNCTAEASPRPWVTSNGTLEEHEAITTKEQVIAIPIMETMDKEDSVGHPSPTTPIFE</sequence>
<proteinExistence type="predicted"/>
<accession>A0AC35GNB5</accession>